<evidence type="ECO:0000256" key="5">
    <source>
        <dbReference type="ARBA" id="ARBA00023136"/>
    </source>
</evidence>
<dbReference type="InterPro" id="IPR051068">
    <property type="entry name" value="MFS_Domain-Containing_Protein"/>
</dbReference>
<evidence type="ECO:0008006" key="10">
    <source>
        <dbReference type="Google" id="ProtNLM"/>
    </source>
</evidence>
<evidence type="ECO:0000313" key="9">
    <source>
        <dbReference type="Proteomes" id="UP001363151"/>
    </source>
</evidence>
<dbReference type="EMBL" id="JBBJCI010000422">
    <property type="protein sequence ID" value="KAK7230903.1"/>
    <property type="molecule type" value="Genomic_DNA"/>
</dbReference>
<feature type="transmembrane region" description="Helical" evidence="7">
    <location>
        <begin position="40"/>
        <end position="63"/>
    </location>
</feature>
<evidence type="ECO:0000256" key="1">
    <source>
        <dbReference type="ARBA" id="ARBA00004127"/>
    </source>
</evidence>
<evidence type="ECO:0000256" key="3">
    <source>
        <dbReference type="ARBA" id="ARBA00022692"/>
    </source>
</evidence>
<dbReference type="PANTHER" id="PTHR23510">
    <property type="entry name" value="INNER MEMBRANE TRANSPORT PROTEIN YAJR"/>
    <property type="match status" value="1"/>
</dbReference>
<keyword evidence="5 7" id="KW-0472">Membrane</keyword>
<feature type="region of interest" description="Disordered" evidence="6">
    <location>
        <begin position="209"/>
        <end position="246"/>
    </location>
</feature>
<reference evidence="8 9" key="1">
    <citation type="submission" date="2024-03" db="EMBL/GenBank/DDBJ databases">
        <title>Aureococcus anophagefferens CCMP1851 and Kratosvirus quantuckense: Draft genome of a second virus-susceptible host strain in the model system.</title>
        <authorList>
            <person name="Chase E."/>
            <person name="Truchon A.R."/>
            <person name="Schepens W."/>
            <person name="Wilhelm S.W."/>
        </authorList>
    </citation>
    <scope>NUCLEOTIDE SEQUENCE [LARGE SCALE GENOMIC DNA]</scope>
    <source>
        <strain evidence="8 9">CCMP1851</strain>
    </source>
</reference>
<evidence type="ECO:0000256" key="2">
    <source>
        <dbReference type="ARBA" id="ARBA00022448"/>
    </source>
</evidence>
<comment type="caution">
    <text evidence="8">The sequence shown here is derived from an EMBL/GenBank/DDBJ whole genome shotgun (WGS) entry which is preliminary data.</text>
</comment>
<dbReference type="SUPFAM" id="SSF103473">
    <property type="entry name" value="MFS general substrate transporter"/>
    <property type="match status" value="1"/>
</dbReference>
<evidence type="ECO:0000313" key="8">
    <source>
        <dbReference type="EMBL" id="KAK7230903.1"/>
    </source>
</evidence>
<feature type="region of interest" description="Disordered" evidence="6">
    <location>
        <begin position="1"/>
        <end position="20"/>
    </location>
</feature>
<feature type="transmembrane region" description="Helical" evidence="7">
    <location>
        <begin position="145"/>
        <end position="167"/>
    </location>
</feature>
<dbReference type="PANTHER" id="PTHR23510:SF3">
    <property type="entry name" value="MAJOR FACILITATOR SUPERFAMILY DOMAIN-CONTAINING PROTEIN 8"/>
    <property type="match status" value="1"/>
</dbReference>
<protein>
    <recommendedName>
        <fullName evidence="10">Major facilitator superfamily (MFS) profile domain-containing protein</fullName>
    </recommendedName>
</protein>
<gene>
    <name evidence="8" type="ORF">SO694_00074194</name>
</gene>
<organism evidence="8 9">
    <name type="scientific">Aureococcus anophagefferens</name>
    <name type="common">Harmful bloom alga</name>
    <dbReference type="NCBI Taxonomy" id="44056"/>
    <lineage>
        <taxon>Eukaryota</taxon>
        <taxon>Sar</taxon>
        <taxon>Stramenopiles</taxon>
        <taxon>Ochrophyta</taxon>
        <taxon>Pelagophyceae</taxon>
        <taxon>Pelagomonadales</taxon>
        <taxon>Pelagomonadaceae</taxon>
        <taxon>Aureococcus</taxon>
    </lineage>
</organism>
<dbReference type="Gene3D" id="1.20.1250.20">
    <property type="entry name" value="MFS general substrate transporter like domains"/>
    <property type="match status" value="1"/>
</dbReference>
<feature type="transmembrane region" description="Helical" evidence="7">
    <location>
        <begin position="106"/>
        <end position="124"/>
    </location>
</feature>
<feature type="transmembrane region" description="Helical" evidence="7">
    <location>
        <begin position="187"/>
        <end position="204"/>
    </location>
</feature>
<evidence type="ECO:0000256" key="4">
    <source>
        <dbReference type="ARBA" id="ARBA00022989"/>
    </source>
</evidence>
<name>A0ABR1FHJ4_AURAN</name>
<keyword evidence="3 7" id="KW-0812">Transmembrane</keyword>
<proteinExistence type="predicted"/>
<keyword evidence="2" id="KW-0813">Transport</keyword>
<dbReference type="InterPro" id="IPR036259">
    <property type="entry name" value="MFS_trans_sf"/>
</dbReference>
<keyword evidence="9" id="KW-1185">Reference proteome</keyword>
<feature type="compositionally biased region" description="Basic and acidic residues" evidence="6">
    <location>
        <begin position="215"/>
        <end position="224"/>
    </location>
</feature>
<dbReference type="Proteomes" id="UP001363151">
    <property type="component" value="Unassembled WGS sequence"/>
</dbReference>
<dbReference type="Pfam" id="PF07690">
    <property type="entry name" value="MFS_1"/>
    <property type="match status" value="1"/>
</dbReference>
<dbReference type="InterPro" id="IPR011701">
    <property type="entry name" value="MFS"/>
</dbReference>
<accession>A0ABR1FHJ4</accession>
<comment type="subcellular location">
    <subcellularLocation>
        <location evidence="1">Endomembrane system</location>
        <topology evidence="1">Multi-pass membrane protein</topology>
    </subcellularLocation>
</comment>
<evidence type="ECO:0000256" key="6">
    <source>
        <dbReference type="SAM" id="MobiDB-lite"/>
    </source>
</evidence>
<sequence length="246" mass="25601">MSRSMEELTPAMARAPAADREESLAGLESRSDTCLCSRGVHVGCCVAALAVGVEYGIIYPTIYQYLRSLGPKPELHMGVCCAVFSFARVVTYVPLGHVADRCGARAPSAGFFLLAALGNLYYFVARRPMDVVLSRAVVGLGRLAVFNATSLVAIVAGPGLSACFALVPEAGLAIGPYALTRYRAPGLAVAALMAGCACWAAVALPDRPRPPPAHEASHGRRDATGTRFVPPPGARPCSSSPASAAR</sequence>
<evidence type="ECO:0000256" key="7">
    <source>
        <dbReference type="SAM" id="Phobius"/>
    </source>
</evidence>
<feature type="compositionally biased region" description="Low complexity" evidence="6">
    <location>
        <begin position="235"/>
        <end position="246"/>
    </location>
</feature>
<keyword evidence="4 7" id="KW-1133">Transmembrane helix</keyword>